<dbReference type="EMBL" id="AZNF01000004">
    <property type="protein sequence ID" value="KID67244.1"/>
    <property type="molecule type" value="Genomic_DNA"/>
</dbReference>
<dbReference type="AlphaFoldDB" id="A0A0B4GG63"/>
<accession>A0A0B4GG63</accession>
<dbReference type="HOGENOM" id="CLU_2400139_0_0_1"/>
<proteinExistence type="predicted"/>
<evidence type="ECO:0000313" key="1">
    <source>
        <dbReference type="EMBL" id="KID67244.1"/>
    </source>
</evidence>
<feature type="non-terminal residue" evidence="1">
    <location>
        <position position="1"/>
    </location>
</feature>
<comment type="caution">
    <text evidence="1">The sequence shown here is derived from an EMBL/GenBank/DDBJ whole genome shotgun (WGS) entry which is preliminary data.</text>
</comment>
<evidence type="ECO:0000313" key="2">
    <source>
        <dbReference type="Proteomes" id="UP000031186"/>
    </source>
</evidence>
<protein>
    <submittedName>
        <fullName evidence="1">Ubiquinol-cytochrome-c reductase complex core protein 2</fullName>
    </submittedName>
</protein>
<name>A0A0B4GG63_METAF</name>
<sequence>MISRSSLAKSAQQAVRRSCSVQSLQRRGFAAAAATGAFETTDVSGLKVASRDAHGPTTKLAIVAKAGTRYQPLPGLTVGLEEFAFKACLPATT</sequence>
<reference evidence="1 2" key="1">
    <citation type="journal article" date="2014" name="Proc. Natl. Acad. Sci. U.S.A.">
        <title>Trajectory and genomic determinants of fungal-pathogen speciation and host adaptation.</title>
        <authorList>
            <person name="Hu X."/>
            <person name="Xiao G."/>
            <person name="Zheng P."/>
            <person name="Shang Y."/>
            <person name="Su Y."/>
            <person name="Zhang X."/>
            <person name="Liu X."/>
            <person name="Zhan S."/>
            <person name="St Leger R.J."/>
            <person name="Wang C."/>
        </authorList>
    </citation>
    <scope>NUCLEOTIDE SEQUENCE [LARGE SCALE GENOMIC DNA]</scope>
    <source>
        <strain evidence="1 2">ARSEF 549</strain>
    </source>
</reference>
<dbReference type="VEuPathDB" id="FungiDB:MAN_04002"/>
<organism evidence="1 2">
    <name type="scientific">Metarhizium anisopliae (strain ARSEF 549)</name>
    <dbReference type="NCBI Taxonomy" id="3151832"/>
    <lineage>
        <taxon>Eukaryota</taxon>
        <taxon>Fungi</taxon>
        <taxon>Dikarya</taxon>
        <taxon>Ascomycota</taxon>
        <taxon>Pezizomycotina</taxon>
        <taxon>Sordariomycetes</taxon>
        <taxon>Hypocreomycetidae</taxon>
        <taxon>Hypocreales</taxon>
        <taxon>Clavicipitaceae</taxon>
        <taxon>Metarhizium</taxon>
    </lineage>
</organism>
<gene>
    <name evidence="1" type="ORF">MAN_04002</name>
</gene>
<dbReference type="Proteomes" id="UP000031186">
    <property type="component" value="Unassembled WGS sequence"/>
</dbReference>
<keyword evidence="2" id="KW-1185">Reference proteome</keyword>